<feature type="transmembrane region" description="Helical" evidence="1">
    <location>
        <begin position="76"/>
        <end position="97"/>
    </location>
</feature>
<dbReference type="Proteomes" id="UP001366085">
    <property type="component" value="Unassembled WGS sequence"/>
</dbReference>
<gene>
    <name evidence="2" type="ORF">WDU93_06695</name>
</gene>
<reference evidence="2 3" key="1">
    <citation type="submission" date="2024-02" db="EMBL/GenBank/DDBJ databases">
        <authorList>
            <person name="Saticioglu I.B."/>
        </authorList>
    </citation>
    <scope>NUCLEOTIDE SEQUENCE [LARGE SCALE GENOMIC DNA]</scope>
    <source>
        <strain evidence="2 3">Mu-43</strain>
    </source>
</reference>
<accession>A0ABU8LKF4</accession>
<dbReference type="EMBL" id="JBBDGN010000005">
    <property type="protein sequence ID" value="MEJ1091381.1"/>
    <property type="molecule type" value="Genomic_DNA"/>
</dbReference>
<keyword evidence="1" id="KW-0472">Membrane</keyword>
<keyword evidence="1" id="KW-1133">Transmembrane helix</keyword>
<protein>
    <submittedName>
        <fullName evidence="2">Uncharacterized protein</fullName>
    </submittedName>
</protein>
<proteinExistence type="predicted"/>
<keyword evidence="1" id="KW-0812">Transmembrane</keyword>
<evidence type="ECO:0000256" key="1">
    <source>
        <dbReference type="SAM" id="Phobius"/>
    </source>
</evidence>
<sequence length="154" mass="15627">MRASRWTARIITAVIALLLAPIAVGMVATGGAQWRFAATAANAGLELSGAIAPGLQLAIGIALLVGIVLTGIWSSAGLLAAGALGLAALLFSSVPALMMGMYRLLANSLPREWLDGLIAGVPLTILPALGGLGLALAALRRRPAPWRSEARSAV</sequence>
<evidence type="ECO:0000313" key="3">
    <source>
        <dbReference type="Proteomes" id="UP001366085"/>
    </source>
</evidence>
<keyword evidence="3" id="KW-1185">Reference proteome</keyword>
<feature type="transmembrane region" description="Helical" evidence="1">
    <location>
        <begin position="50"/>
        <end position="69"/>
    </location>
</feature>
<name>A0ABU8LKF4_9MICO</name>
<dbReference type="RefSeq" id="WP_337318852.1">
    <property type="nucleotide sequence ID" value="NZ_JBBDGN010000005.1"/>
</dbReference>
<organism evidence="2 3">
    <name type="scientific">Microbacterium istanbulense</name>
    <dbReference type="NCBI Taxonomy" id="3122049"/>
    <lineage>
        <taxon>Bacteria</taxon>
        <taxon>Bacillati</taxon>
        <taxon>Actinomycetota</taxon>
        <taxon>Actinomycetes</taxon>
        <taxon>Micrococcales</taxon>
        <taxon>Microbacteriaceae</taxon>
        <taxon>Microbacterium</taxon>
    </lineage>
</organism>
<feature type="transmembrane region" description="Helical" evidence="1">
    <location>
        <begin position="117"/>
        <end position="139"/>
    </location>
</feature>
<evidence type="ECO:0000313" key="2">
    <source>
        <dbReference type="EMBL" id="MEJ1091381.1"/>
    </source>
</evidence>
<comment type="caution">
    <text evidence="2">The sequence shown here is derived from an EMBL/GenBank/DDBJ whole genome shotgun (WGS) entry which is preliminary data.</text>
</comment>